<evidence type="ECO:0000313" key="1">
    <source>
        <dbReference type="EMBL" id="KAJ0089352.1"/>
    </source>
</evidence>
<name>A0ACC1ARQ1_9ROSI</name>
<accession>A0ACC1ARQ1</accession>
<keyword evidence="2" id="KW-1185">Reference proteome</keyword>
<dbReference type="Proteomes" id="UP001164250">
    <property type="component" value="Chromosome 9"/>
</dbReference>
<gene>
    <name evidence="1" type="ORF">Patl1_32450</name>
</gene>
<protein>
    <submittedName>
        <fullName evidence="1">Uncharacterized protein</fullName>
    </submittedName>
</protein>
<comment type="caution">
    <text evidence="1">The sequence shown here is derived from an EMBL/GenBank/DDBJ whole genome shotgun (WGS) entry which is preliminary data.</text>
</comment>
<reference evidence="2" key="1">
    <citation type="journal article" date="2023" name="G3 (Bethesda)">
        <title>Genome assembly and association tests identify interacting loci associated with vigor, precocity, and sex in interspecific pistachio rootstocks.</title>
        <authorList>
            <person name="Palmer W."/>
            <person name="Jacygrad E."/>
            <person name="Sagayaradj S."/>
            <person name="Cavanaugh K."/>
            <person name="Han R."/>
            <person name="Bertier L."/>
            <person name="Beede B."/>
            <person name="Kafkas S."/>
            <person name="Golino D."/>
            <person name="Preece J."/>
            <person name="Michelmore R."/>
        </authorList>
    </citation>
    <scope>NUCLEOTIDE SEQUENCE [LARGE SCALE GENOMIC DNA]</scope>
</reference>
<dbReference type="EMBL" id="CM047905">
    <property type="protein sequence ID" value="KAJ0089352.1"/>
    <property type="molecule type" value="Genomic_DNA"/>
</dbReference>
<organism evidence="1 2">
    <name type="scientific">Pistacia atlantica</name>
    <dbReference type="NCBI Taxonomy" id="434234"/>
    <lineage>
        <taxon>Eukaryota</taxon>
        <taxon>Viridiplantae</taxon>
        <taxon>Streptophyta</taxon>
        <taxon>Embryophyta</taxon>
        <taxon>Tracheophyta</taxon>
        <taxon>Spermatophyta</taxon>
        <taxon>Magnoliopsida</taxon>
        <taxon>eudicotyledons</taxon>
        <taxon>Gunneridae</taxon>
        <taxon>Pentapetalae</taxon>
        <taxon>rosids</taxon>
        <taxon>malvids</taxon>
        <taxon>Sapindales</taxon>
        <taxon>Anacardiaceae</taxon>
        <taxon>Pistacia</taxon>
    </lineage>
</organism>
<evidence type="ECO:0000313" key="2">
    <source>
        <dbReference type="Proteomes" id="UP001164250"/>
    </source>
</evidence>
<sequence length="198" mass="22090">MWFDLTVLISSSCSTDETVVADSDVEAQTSSLVNATSAATTEEAPKYLRKDEIFVNYANNSMTGSREKAKEADVVVLTEEAPKYLTIEEISINHANSSMAESREKVDEADTQVLSKEPPKYLRKEEISINHANNSMTRCREKADESECEHSVVIYSQDLVVRDLNLSATFSSTATNGVINFKCFRKVLPQNFTFQLTP</sequence>
<proteinExistence type="predicted"/>